<dbReference type="AlphaFoldDB" id="A0A1F5T7B5"/>
<name>A0A1F5T7B5_9BACT</name>
<reference evidence="1 2" key="1">
    <citation type="journal article" date="2016" name="Nat. Commun.">
        <title>Thousands of microbial genomes shed light on interconnected biogeochemical processes in an aquifer system.</title>
        <authorList>
            <person name="Anantharaman K."/>
            <person name="Brown C.T."/>
            <person name="Hug L.A."/>
            <person name="Sharon I."/>
            <person name="Castelle C.J."/>
            <person name="Probst A.J."/>
            <person name="Thomas B.C."/>
            <person name="Singh A."/>
            <person name="Wilkins M.J."/>
            <person name="Karaoz U."/>
            <person name="Brodie E.L."/>
            <person name="Williams K.H."/>
            <person name="Hubbard S.S."/>
            <person name="Banfield J.F."/>
        </authorList>
    </citation>
    <scope>NUCLEOTIDE SEQUENCE [LARGE SCALE GENOMIC DNA]</scope>
</reference>
<organism evidence="1 2">
    <name type="scientific">Candidatus Falkowbacteria bacterium RIFOXYC2_FULL_48_21</name>
    <dbReference type="NCBI Taxonomy" id="1798005"/>
    <lineage>
        <taxon>Bacteria</taxon>
        <taxon>Candidatus Falkowiibacteriota</taxon>
    </lineage>
</organism>
<evidence type="ECO:0008006" key="3">
    <source>
        <dbReference type="Google" id="ProtNLM"/>
    </source>
</evidence>
<dbReference type="EMBL" id="MFGM01000066">
    <property type="protein sequence ID" value="OGF34880.1"/>
    <property type="molecule type" value="Genomic_DNA"/>
</dbReference>
<evidence type="ECO:0000313" key="2">
    <source>
        <dbReference type="Proteomes" id="UP000178656"/>
    </source>
</evidence>
<dbReference type="Proteomes" id="UP000178656">
    <property type="component" value="Unassembled WGS sequence"/>
</dbReference>
<sequence length="232" mass="26782">MEKLRYEFLVAIAKAFRAYNRKGGARSTKKLEPIHRFLAKTILREIGNNFSVKSLGFGDGKEAKLEGKYYTKDLDIAIVKHEKIITTVSFKFVTSNYKQNANNYFEGMMGETANIRRKNVGFAHFLVLRGHTPYYSKNKGNLRGKEQKIEKINDKDLQKYIKLFKDADFPHKPDLMGICVIDFDRKGVPVFVDFRDFDFSQETQAILASDFSLEGFLNKLTHFIGYKDSLFS</sequence>
<gene>
    <name evidence="1" type="ORF">A2482_04935</name>
</gene>
<comment type="caution">
    <text evidence="1">The sequence shown here is derived from an EMBL/GenBank/DDBJ whole genome shotgun (WGS) entry which is preliminary data.</text>
</comment>
<proteinExistence type="predicted"/>
<evidence type="ECO:0000313" key="1">
    <source>
        <dbReference type="EMBL" id="OGF34880.1"/>
    </source>
</evidence>
<accession>A0A1F5T7B5</accession>
<protein>
    <recommendedName>
        <fullName evidence="3">Restriction endonuclease</fullName>
    </recommendedName>
</protein>